<protein>
    <submittedName>
        <fullName evidence="1">Uncharacterized protein</fullName>
    </submittedName>
</protein>
<accession>A0A6P1QRZ7</accession>
<dbReference type="AlphaFoldDB" id="A0A6P1QRZ7"/>
<sequence>MKKFLFGFLFIFISFFLFGQEIKIIPEVVISSKKKTDTLRIEIDTLTIKKGDNLKGLMDKIPGLIWNQGKLYYNGKSLNKIFIDGKEMYSGNSKITSEQIPAEWVKDLQITNPNNKDETSILNIGLNTKKSQKTHLNTEMLGNANDRYLVRGSVNRVRKSMLFNSFINANNLSKSILPESIAYRNFFNEQFFSSGNLLSNLHYSYANAGDLRLSHPHIGDTKLLQSGFSFNIKKTKAQYTVFGINEHKDLFTQQEYRGWQHANENTIHENTRKEGNDINTLYLISQKFNYSNLDNSLTVLLDIKRNETTLRNTQNIQNEYINNANSNAYKSLHTENSSQNTNSLSSKILWKSKIFRMGIDFVSERENSVADYTNQFSTGGSTTAQSTHREQTAQNNNIYLFYNLYKNLKNLRIETQLNIDIRHTSISREDEYKTVLSQYEIQHSIASWEAFLWYKKRKLDLIIGADAVGIRNKFNASRAQQWSRNIFPKAKISYRFSDDLSLSLSSNYKINFKERDYLLPVLDTSDSKRFIKGDDASTSTFFSYSNSLSLSAALRRL</sequence>
<dbReference type="OrthoDB" id="1682379at2"/>
<evidence type="ECO:0000313" key="2">
    <source>
        <dbReference type="Proteomes" id="UP000464318"/>
    </source>
</evidence>
<reference evidence="1 2" key="1">
    <citation type="submission" date="2018-04" db="EMBL/GenBank/DDBJ databases">
        <title>Characteristic and Complete Genome Sequencing of A Novel Member of Infective Endocarditis Causative Bacteria: Bergeyella cardium QL-PH.</title>
        <authorList>
            <person name="Pan H."/>
            <person name="Sun E."/>
            <person name="Zhang Y."/>
        </authorList>
    </citation>
    <scope>NUCLEOTIDE SEQUENCE [LARGE SCALE GENOMIC DNA]</scope>
    <source>
        <strain evidence="1 2">HPQL</strain>
    </source>
</reference>
<keyword evidence="2" id="KW-1185">Reference proteome</keyword>
<name>A0A6P1QRZ7_9FLAO</name>
<dbReference type="Proteomes" id="UP000464318">
    <property type="component" value="Chromosome"/>
</dbReference>
<dbReference type="SUPFAM" id="SSF56935">
    <property type="entry name" value="Porins"/>
    <property type="match status" value="1"/>
</dbReference>
<dbReference type="RefSeq" id="WP_160223941.1">
    <property type="nucleotide sequence ID" value="NZ_CP029149.1"/>
</dbReference>
<dbReference type="EMBL" id="CP029149">
    <property type="protein sequence ID" value="QHN64926.1"/>
    <property type="molecule type" value="Genomic_DNA"/>
</dbReference>
<dbReference type="KEGG" id="bcad:DBX24_02950"/>
<evidence type="ECO:0000313" key="1">
    <source>
        <dbReference type="EMBL" id="QHN64926.1"/>
    </source>
</evidence>
<organism evidence="1 2">
    <name type="scientific">Bergeyella cardium</name>
    <dbReference type="NCBI Taxonomy" id="1585976"/>
    <lineage>
        <taxon>Bacteria</taxon>
        <taxon>Pseudomonadati</taxon>
        <taxon>Bacteroidota</taxon>
        <taxon>Flavobacteriia</taxon>
        <taxon>Flavobacteriales</taxon>
        <taxon>Weeksellaceae</taxon>
        <taxon>Bergeyella</taxon>
    </lineage>
</organism>
<proteinExistence type="predicted"/>
<gene>
    <name evidence="1" type="ORF">DBX24_02950</name>
</gene>